<dbReference type="EMBL" id="JBDIVD010000002">
    <property type="protein sequence ID" value="MEN3156382.1"/>
    <property type="molecule type" value="Genomic_DNA"/>
</dbReference>
<dbReference type="Proteomes" id="UP001418804">
    <property type="component" value="Unassembled WGS sequence"/>
</dbReference>
<reference evidence="2 3" key="1">
    <citation type="submission" date="2024-05" db="EMBL/GenBank/DDBJ databases">
        <title>The mechanism of isolation and screening of efficient mineral weathering bacteria priestia aryabhattai c4-10 with weathered biotite.</title>
        <authorList>
            <person name="Yang S."/>
        </authorList>
    </citation>
    <scope>NUCLEOTIDE SEQUENCE [LARGE SCALE GENOMIC DNA]</scope>
    <source>
        <strain evidence="2 3">C4-10</strain>
    </source>
</reference>
<evidence type="ECO:0000256" key="1">
    <source>
        <dbReference type="SAM" id="Phobius"/>
    </source>
</evidence>
<dbReference type="RefSeq" id="WP_345936355.1">
    <property type="nucleotide sequence ID" value="NZ_JBDIVD010000002.1"/>
</dbReference>
<organism evidence="2 3">
    <name type="scientific">Priestia aryabhattai</name>
    <name type="common">Bacillus aryabhattai</name>
    <dbReference type="NCBI Taxonomy" id="412384"/>
    <lineage>
        <taxon>Bacteria</taxon>
        <taxon>Bacillati</taxon>
        <taxon>Bacillota</taxon>
        <taxon>Bacilli</taxon>
        <taxon>Bacillales</taxon>
        <taxon>Bacillaceae</taxon>
        <taxon>Priestia</taxon>
    </lineage>
</organism>
<keyword evidence="1" id="KW-1133">Transmembrane helix</keyword>
<name>A0ABD5L3M6_PRIAR</name>
<feature type="transmembrane region" description="Helical" evidence="1">
    <location>
        <begin position="108"/>
        <end position="130"/>
    </location>
</feature>
<protein>
    <submittedName>
        <fullName evidence="2">Uncharacterized protein</fullName>
    </submittedName>
</protein>
<feature type="transmembrane region" description="Helical" evidence="1">
    <location>
        <begin position="75"/>
        <end position="96"/>
    </location>
</feature>
<feature type="transmembrane region" description="Helical" evidence="1">
    <location>
        <begin position="36"/>
        <end position="63"/>
    </location>
</feature>
<evidence type="ECO:0000313" key="3">
    <source>
        <dbReference type="Proteomes" id="UP001418804"/>
    </source>
</evidence>
<keyword evidence="1" id="KW-0812">Transmembrane</keyword>
<evidence type="ECO:0000313" key="2">
    <source>
        <dbReference type="EMBL" id="MEN3156382.1"/>
    </source>
</evidence>
<sequence length="136" mass="15059">MMKKFIPVIISSICGSLVFSALFIEGGYIDFNDFIGQFVTGLIVIPFVLVFGIPFSIMIDAIIRETKKYKPLIEFLLYVLSGVMGASIILLIFSLGDGISIFLEFKPFLILALSCSVPFGISSIIFKYVFKTVPSH</sequence>
<accession>A0ABD5L3M6</accession>
<keyword evidence="1" id="KW-0472">Membrane</keyword>
<reference evidence="2 3" key="2">
    <citation type="submission" date="2024-05" db="EMBL/GenBank/DDBJ databases">
        <authorList>
            <person name="Zheng X."/>
        </authorList>
    </citation>
    <scope>NUCLEOTIDE SEQUENCE [LARGE SCALE GENOMIC DNA]</scope>
    <source>
        <strain evidence="2 3">C4-10</strain>
    </source>
</reference>
<gene>
    <name evidence="2" type="ORF">ABDD91_26445</name>
</gene>
<comment type="caution">
    <text evidence="2">The sequence shown here is derived from an EMBL/GenBank/DDBJ whole genome shotgun (WGS) entry which is preliminary data.</text>
</comment>
<proteinExistence type="predicted"/>
<dbReference type="AlphaFoldDB" id="A0ABD5L3M6"/>